<dbReference type="SUPFAM" id="SSF52413">
    <property type="entry name" value="UDP-glucose/GDP-mannose dehydrogenase C-terminal domain"/>
    <property type="match status" value="1"/>
</dbReference>
<dbReference type="Pfam" id="PF00984">
    <property type="entry name" value="UDPG_MGDP_dh"/>
    <property type="match status" value="1"/>
</dbReference>
<evidence type="ECO:0000256" key="11">
    <source>
        <dbReference type="PIRSR" id="PIRSR500134-3"/>
    </source>
</evidence>
<evidence type="ECO:0000313" key="14">
    <source>
        <dbReference type="Proteomes" id="UP000655420"/>
    </source>
</evidence>
<keyword evidence="14" id="KW-1185">Reference proteome</keyword>
<dbReference type="Pfam" id="PF03721">
    <property type="entry name" value="UDPG_MGDP_dh_N"/>
    <property type="match status" value="1"/>
</dbReference>
<dbReference type="InterPro" id="IPR036220">
    <property type="entry name" value="UDP-Glc/GDP-Man_DH_C_sf"/>
</dbReference>
<dbReference type="PANTHER" id="PTHR43750">
    <property type="entry name" value="UDP-GLUCOSE 6-DEHYDROGENASE TUAD"/>
    <property type="match status" value="1"/>
</dbReference>
<dbReference type="SUPFAM" id="SSF48179">
    <property type="entry name" value="6-phosphogluconate dehydrogenase C-terminal domain-like"/>
    <property type="match status" value="1"/>
</dbReference>
<feature type="domain" description="UDP-glucose/GDP-mannose dehydrogenase C-terminal" evidence="12">
    <location>
        <begin position="317"/>
        <end position="418"/>
    </location>
</feature>
<dbReference type="InterPro" id="IPR028357">
    <property type="entry name" value="UDPglc_DH_bac"/>
</dbReference>
<dbReference type="GO" id="GO:0006065">
    <property type="term" value="P:UDP-glucuronate biosynthetic process"/>
    <property type="evidence" value="ECO:0007669"/>
    <property type="project" value="UniProtKB-UniPathway"/>
</dbReference>
<organism evidence="13 14">
    <name type="scientific">Thermohalobaculum xanthum</name>
    <dbReference type="NCBI Taxonomy" id="2753746"/>
    <lineage>
        <taxon>Bacteria</taxon>
        <taxon>Pseudomonadati</taxon>
        <taxon>Pseudomonadota</taxon>
        <taxon>Alphaproteobacteria</taxon>
        <taxon>Rhodobacterales</taxon>
        <taxon>Paracoccaceae</taxon>
        <taxon>Thermohalobaculum</taxon>
    </lineage>
</organism>
<evidence type="ECO:0000256" key="5">
    <source>
        <dbReference type="ARBA" id="ARBA00023002"/>
    </source>
</evidence>
<dbReference type="Proteomes" id="UP000655420">
    <property type="component" value="Unassembled WGS sequence"/>
</dbReference>
<sequence>MRIAMIGTGYVGLVSGVCFSDFGHEVVCVDRDQSKITRLEAGEVPIFEPGLDDLLARNVEAGRLRFTTDLPEAMKGADAVFIAVGTPTRRGDGHADLSYVFGAAEELAPLIEHYTVVVTKSTVPVGTNAEVARRIRATAPDAPFDIASNPEFLREGAAIEDFMRPDRVVVGVTSEKARAVMAEIYRPLFLRETPMVWTTPESAEMIKYAANAFLATKITFINEIADLCEKAGADVQQVAKGIGLDGRIGSKFLHPGPGYGGSCFPKDTSALAQTGREFASPMRIVETVIEVNDARKRKMVDRVAEALDDRLAGKRIAVLGVTFKPNTDDMRDAPALTIVPALIGSGAEVRVTDPQGRKEGEALLPGVSWHANAYEAARDADALLILTEWNEFRALDLARLRGSMRGEVMIDLRNVYHPQDARAAGFRYSSVGRA</sequence>
<feature type="binding site" evidence="11">
    <location>
        <position position="30"/>
    </location>
    <ligand>
        <name>NAD(+)</name>
        <dbReference type="ChEBI" id="CHEBI:57540"/>
    </ligand>
</feature>
<accession>A0A8J7M5F8</accession>
<dbReference type="InterPro" id="IPR008927">
    <property type="entry name" value="6-PGluconate_DH-like_C_sf"/>
</dbReference>
<evidence type="ECO:0000256" key="10">
    <source>
        <dbReference type="PIRSR" id="PIRSR500134-2"/>
    </source>
</evidence>
<feature type="binding site" evidence="10">
    <location>
        <begin position="252"/>
        <end position="256"/>
    </location>
    <ligand>
        <name>substrate</name>
    </ligand>
</feature>
<dbReference type="Gene3D" id="3.40.50.720">
    <property type="entry name" value="NAD(P)-binding Rossmann-like Domain"/>
    <property type="match status" value="2"/>
</dbReference>
<dbReference type="PIRSF" id="PIRSF500134">
    <property type="entry name" value="UDPglc_DH_bac"/>
    <property type="match status" value="1"/>
</dbReference>
<dbReference type="PANTHER" id="PTHR43750:SF3">
    <property type="entry name" value="UDP-GLUCOSE 6-DEHYDROGENASE TUAD"/>
    <property type="match status" value="1"/>
</dbReference>
<feature type="binding site" evidence="10">
    <location>
        <begin position="152"/>
        <end position="155"/>
    </location>
    <ligand>
        <name>substrate</name>
    </ligand>
</feature>
<dbReference type="EC" id="1.1.1.22" evidence="3 8"/>
<dbReference type="InterPro" id="IPR014027">
    <property type="entry name" value="UDP-Glc/GDP-Man_DH_C"/>
</dbReference>
<feature type="active site" description="Nucleophile" evidence="9">
    <location>
        <position position="263"/>
    </location>
</feature>
<feature type="binding site" evidence="11">
    <location>
        <position position="155"/>
    </location>
    <ligand>
        <name>NAD(+)</name>
        <dbReference type="ChEBI" id="CHEBI:57540"/>
    </ligand>
</feature>
<feature type="binding site" evidence="10">
    <location>
        <position position="260"/>
    </location>
    <ligand>
        <name>substrate</name>
    </ligand>
</feature>
<feature type="binding site" evidence="11">
    <location>
        <position position="86"/>
    </location>
    <ligand>
        <name>NAD(+)</name>
        <dbReference type="ChEBI" id="CHEBI:57540"/>
    </ligand>
</feature>
<evidence type="ECO:0000256" key="2">
    <source>
        <dbReference type="ARBA" id="ARBA00006601"/>
    </source>
</evidence>
<comment type="pathway">
    <text evidence="1">Nucleotide-sugar biosynthesis; UDP-alpha-D-glucuronate biosynthesis; UDP-alpha-D-glucuronate from UDP-alpha-D-glucose: step 1/1.</text>
</comment>
<feature type="binding site" evidence="11">
    <location>
        <position position="331"/>
    </location>
    <ligand>
        <name>NAD(+)</name>
        <dbReference type="ChEBI" id="CHEBI:57540"/>
    </ligand>
</feature>
<feature type="binding site" evidence="11">
    <location>
        <position position="35"/>
    </location>
    <ligand>
        <name>NAD(+)</name>
        <dbReference type="ChEBI" id="CHEBI:57540"/>
    </ligand>
</feature>
<protein>
    <recommendedName>
        <fullName evidence="4 8">UDP-glucose 6-dehydrogenase</fullName>
        <ecNumber evidence="3 8">1.1.1.22</ecNumber>
    </recommendedName>
</protein>
<proteinExistence type="inferred from homology"/>
<dbReference type="GO" id="GO:0000271">
    <property type="term" value="P:polysaccharide biosynthetic process"/>
    <property type="evidence" value="ECO:0007669"/>
    <property type="project" value="InterPro"/>
</dbReference>
<dbReference type="InterPro" id="IPR017476">
    <property type="entry name" value="UDP-Glc/GDP-Man"/>
</dbReference>
<dbReference type="AlphaFoldDB" id="A0A8J7M5F8"/>
<dbReference type="GO" id="GO:0051287">
    <property type="term" value="F:NAD binding"/>
    <property type="evidence" value="ECO:0007669"/>
    <property type="project" value="InterPro"/>
</dbReference>
<evidence type="ECO:0000256" key="7">
    <source>
        <dbReference type="ARBA" id="ARBA00047473"/>
    </source>
</evidence>
<feature type="binding site" evidence="11">
    <location>
        <position position="122"/>
    </location>
    <ligand>
        <name>NAD(+)</name>
        <dbReference type="ChEBI" id="CHEBI:57540"/>
    </ligand>
</feature>
<reference evidence="13" key="1">
    <citation type="submission" date="2020-12" db="EMBL/GenBank/DDBJ databases">
        <title>Bacterial taxonomy.</title>
        <authorList>
            <person name="Pan X."/>
        </authorList>
    </citation>
    <scope>NUCLEOTIDE SEQUENCE</scope>
    <source>
        <strain evidence="13">M0105</strain>
    </source>
</reference>
<dbReference type="Pfam" id="PF03720">
    <property type="entry name" value="UDPG_MGDP_dh_C"/>
    <property type="match status" value="1"/>
</dbReference>
<dbReference type="Gene3D" id="1.20.5.100">
    <property type="entry name" value="Cytochrome c1, transmembrane anchor, C-terminal"/>
    <property type="match status" value="1"/>
</dbReference>
<comment type="catalytic activity">
    <reaction evidence="7 8">
        <text>UDP-alpha-D-glucose + 2 NAD(+) + H2O = UDP-alpha-D-glucuronate + 2 NADH + 3 H(+)</text>
        <dbReference type="Rhea" id="RHEA:23596"/>
        <dbReference type="ChEBI" id="CHEBI:15377"/>
        <dbReference type="ChEBI" id="CHEBI:15378"/>
        <dbReference type="ChEBI" id="CHEBI:57540"/>
        <dbReference type="ChEBI" id="CHEBI:57945"/>
        <dbReference type="ChEBI" id="CHEBI:58052"/>
        <dbReference type="ChEBI" id="CHEBI:58885"/>
        <dbReference type="EC" id="1.1.1.22"/>
    </reaction>
</comment>
<feature type="binding site" evidence="10">
    <location>
        <position position="324"/>
    </location>
    <ligand>
        <name>substrate</name>
    </ligand>
</feature>
<evidence type="ECO:0000256" key="9">
    <source>
        <dbReference type="PIRSR" id="PIRSR500134-1"/>
    </source>
</evidence>
<dbReference type="InterPro" id="IPR001732">
    <property type="entry name" value="UDP-Glc/GDP-Man_DH_N"/>
</dbReference>
<dbReference type="SMART" id="SM00984">
    <property type="entry name" value="UDPG_MGDP_dh_C"/>
    <property type="match status" value="1"/>
</dbReference>
<dbReference type="PIRSF" id="PIRSF000124">
    <property type="entry name" value="UDPglc_GDPman_dh"/>
    <property type="match status" value="1"/>
</dbReference>
<evidence type="ECO:0000313" key="13">
    <source>
        <dbReference type="EMBL" id="MBK0398122.1"/>
    </source>
</evidence>
<comment type="similarity">
    <text evidence="2 8">Belongs to the UDP-glucose/GDP-mannose dehydrogenase family.</text>
</comment>
<name>A0A8J7M5F8_9RHOB</name>
<feature type="binding site" evidence="10">
    <location>
        <position position="207"/>
    </location>
    <ligand>
        <name>substrate</name>
    </ligand>
</feature>
<dbReference type="NCBIfam" id="TIGR03026">
    <property type="entry name" value="NDP-sugDHase"/>
    <property type="match status" value="1"/>
</dbReference>
<evidence type="ECO:0000256" key="3">
    <source>
        <dbReference type="ARBA" id="ARBA00012954"/>
    </source>
</evidence>
<dbReference type="UniPathway" id="UPA00038">
    <property type="reaction ID" value="UER00491"/>
</dbReference>
<dbReference type="SUPFAM" id="SSF51735">
    <property type="entry name" value="NAD(P)-binding Rossmann-fold domains"/>
    <property type="match status" value="1"/>
</dbReference>
<dbReference type="InterPro" id="IPR036291">
    <property type="entry name" value="NAD(P)-bd_dom_sf"/>
</dbReference>
<evidence type="ECO:0000256" key="8">
    <source>
        <dbReference type="PIRNR" id="PIRNR000124"/>
    </source>
</evidence>
<keyword evidence="6 8" id="KW-0520">NAD</keyword>
<evidence type="ECO:0000256" key="4">
    <source>
        <dbReference type="ARBA" id="ARBA00015132"/>
    </source>
</evidence>
<dbReference type="GO" id="GO:0003979">
    <property type="term" value="F:UDP-glucose 6-dehydrogenase activity"/>
    <property type="evidence" value="ECO:0007669"/>
    <property type="project" value="UniProtKB-EC"/>
</dbReference>
<gene>
    <name evidence="13" type="ORF">H0I76_02880</name>
</gene>
<evidence type="ECO:0000256" key="6">
    <source>
        <dbReference type="ARBA" id="ARBA00023027"/>
    </source>
</evidence>
<evidence type="ECO:0000256" key="1">
    <source>
        <dbReference type="ARBA" id="ARBA00004701"/>
    </source>
</evidence>
<dbReference type="EMBL" id="JAEHHL010000001">
    <property type="protein sequence ID" value="MBK0398122.1"/>
    <property type="molecule type" value="Genomic_DNA"/>
</dbReference>
<dbReference type="InterPro" id="IPR014026">
    <property type="entry name" value="UDP-Glc/GDP-Man_DH_dimer"/>
</dbReference>
<feature type="binding site" evidence="11">
    <location>
        <position position="266"/>
    </location>
    <ligand>
        <name>NAD(+)</name>
        <dbReference type="ChEBI" id="CHEBI:57540"/>
    </ligand>
</feature>
<dbReference type="RefSeq" id="WP_200606786.1">
    <property type="nucleotide sequence ID" value="NZ_JAEHHL010000001.1"/>
</dbReference>
<keyword evidence="5 8" id="KW-0560">Oxidoreductase</keyword>
<evidence type="ECO:0000259" key="12">
    <source>
        <dbReference type="SMART" id="SM00984"/>
    </source>
</evidence>
<comment type="caution">
    <text evidence="13">The sequence shown here is derived from an EMBL/GenBank/DDBJ whole genome shotgun (WGS) entry which is preliminary data.</text>
</comment>